<keyword evidence="5" id="KW-0539">Nucleus</keyword>
<dbReference type="FunFam" id="4.10.280.10:FF:000029">
    <property type="entry name" value="Achaete-scute family bHLH transcription factor 1"/>
    <property type="match status" value="1"/>
</dbReference>
<feature type="compositionally biased region" description="Low complexity" evidence="6">
    <location>
        <begin position="174"/>
        <end position="202"/>
    </location>
</feature>
<accession>A0A8D0CCZ6</accession>
<dbReference type="PANTHER" id="PTHR13935">
    <property type="entry name" value="ACHAETE-SCUTE TRANSCRIPTION FACTOR-RELATED"/>
    <property type="match status" value="1"/>
</dbReference>
<feature type="region of interest" description="Disordered" evidence="6">
    <location>
        <begin position="165"/>
        <end position="217"/>
    </location>
</feature>
<protein>
    <submittedName>
        <fullName evidence="8">Achaete-scute family bHLH transcription factor 1</fullName>
    </submittedName>
</protein>
<dbReference type="SMART" id="SM00353">
    <property type="entry name" value="HLH"/>
    <property type="match status" value="1"/>
</dbReference>
<dbReference type="InterPro" id="IPR036638">
    <property type="entry name" value="HLH_DNA-bd_sf"/>
</dbReference>
<evidence type="ECO:0000259" key="7">
    <source>
        <dbReference type="PROSITE" id="PS50888"/>
    </source>
</evidence>
<sequence>MRVYVCVYVSEKKKKGGERGSLQAELCSSLIRDTISGPFFGKRGLAKQAAHTRAPRASLGSKERGGGKGGSSAIYARPCSPDLRESFFSLPFPPFSPLPFSLLLSFPVPRLKASGKTHESRRAPFLLRCGRPMASGSPAKMDSSASQPPPPPFLQPACFFVAASQSAPQPPQQVSPAVAAASSQQGQPSPPGTTKAPAAAAPKQPPQLKRQRSSSPELMRCKRRLNFSGFGYSLPQQQPAAVARRNERERNRVKLVNLGFATLREHVPNGAANKKMSKVETLRSAVEYIRALQQLLDEHDAVSAAFQAGVLSPTISPNYPNDMNSMAGSPVSSYSSDEGSYDPLSPEEQELLDFTNWF</sequence>
<dbReference type="GO" id="GO:0007423">
    <property type="term" value="P:sensory organ development"/>
    <property type="evidence" value="ECO:0007669"/>
    <property type="project" value="TreeGrafter"/>
</dbReference>
<dbReference type="SUPFAM" id="SSF47459">
    <property type="entry name" value="HLH, helix-loop-helix DNA-binding domain"/>
    <property type="match status" value="1"/>
</dbReference>
<dbReference type="GO" id="GO:0000977">
    <property type="term" value="F:RNA polymerase II transcription regulatory region sequence-specific DNA binding"/>
    <property type="evidence" value="ECO:0007669"/>
    <property type="project" value="TreeGrafter"/>
</dbReference>
<dbReference type="GO" id="GO:0045944">
    <property type="term" value="P:positive regulation of transcription by RNA polymerase II"/>
    <property type="evidence" value="ECO:0007669"/>
    <property type="project" value="TreeGrafter"/>
</dbReference>
<feature type="region of interest" description="Disordered" evidence="6">
    <location>
        <begin position="322"/>
        <end position="346"/>
    </location>
</feature>
<organism evidence="8 9">
    <name type="scientific">Salvator merianae</name>
    <name type="common">Argentine black and white tegu</name>
    <name type="synonym">Tupinambis merianae</name>
    <dbReference type="NCBI Taxonomy" id="96440"/>
    <lineage>
        <taxon>Eukaryota</taxon>
        <taxon>Metazoa</taxon>
        <taxon>Chordata</taxon>
        <taxon>Craniata</taxon>
        <taxon>Vertebrata</taxon>
        <taxon>Euteleostomi</taxon>
        <taxon>Lepidosauria</taxon>
        <taxon>Squamata</taxon>
        <taxon>Bifurcata</taxon>
        <taxon>Unidentata</taxon>
        <taxon>Episquamata</taxon>
        <taxon>Laterata</taxon>
        <taxon>Teiioidea</taxon>
        <taxon>Teiidae</taxon>
        <taxon>Salvator</taxon>
    </lineage>
</organism>
<evidence type="ECO:0000256" key="4">
    <source>
        <dbReference type="ARBA" id="ARBA00023125"/>
    </source>
</evidence>
<dbReference type="Proteomes" id="UP000694421">
    <property type="component" value="Unplaced"/>
</dbReference>
<dbReference type="PANTHER" id="PTHR13935:SF153">
    <property type="entry name" value="ACHAETE-SCUTE FAMILY BHLH TRANSCRIPTION FACTOR 1"/>
    <property type="match status" value="1"/>
</dbReference>
<dbReference type="GO" id="GO:0046983">
    <property type="term" value="F:protein dimerization activity"/>
    <property type="evidence" value="ECO:0007669"/>
    <property type="project" value="InterPro"/>
</dbReference>
<dbReference type="GO" id="GO:0050767">
    <property type="term" value="P:regulation of neurogenesis"/>
    <property type="evidence" value="ECO:0007669"/>
    <property type="project" value="TreeGrafter"/>
</dbReference>
<dbReference type="CDD" id="cd19742">
    <property type="entry name" value="bHLH_TS_ASCL1_Mash1"/>
    <property type="match status" value="1"/>
</dbReference>
<evidence type="ECO:0000256" key="5">
    <source>
        <dbReference type="ARBA" id="ARBA00023242"/>
    </source>
</evidence>
<dbReference type="GO" id="GO:0030182">
    <property type="term" value="P:neuron differentiation"/>
    <property type="evidence" value="ECO:0007669"/>
    <property type="project" value="TreeGrafter"/>
</dbReference>
<evidence type="ECO:0000313" key="8">
    <source>
        <dbReference type="Ensembl" id="ENSSMRP00000020525.1"/>
    </source>
</evidence>
<dbReference type="GO" id="GO:0000981">
    <property type="term" value="F:DNA-binding transcription factor activity, RNA polymerase II-specific"/>
    <property type="evidence" value="ECO:0007669"/>
    <property type="project" value="TreeGrafter"/>
</dbReference>
<evidence type="ECO:0000256" key="6">
    <source>
        <dbReference type="SAM" id="MobiDB-lite"/>
    </source>
</evidence>
<dbReference type="GO" id="GO:0090575">
    <property type="term" value="C:RNA polymerase II transcription regulator complex"/>
    <property type="evidence" value="ECO:0007669"/>
    <property type="project" value="TreeGrafter"/>
</dbReference>
<dbReference type="InterPro" id="IPR011598">
    <property type="entry name" value="bHLH_dom"/>
</dbReference>
<dbReference type="PROSITE" id="PS50888">
    <property type="entry name" value="BHLH"/>
    <property type="match status" value="1"/>
</dbReference>
<evidence type="ECO:0000256" key="1">
    <source>
        <dbReference type="ARBA" id="ARBA00004123"/>
    </source>
</evidence>
<feature type="region of interest" description="Disordered" evidence="6">
    <location>
        <begin position="129"/>
        <end position="150"/>
    </location>
</feature>
<comment type="subcellular location">
    <subcellularLocation>
        <location evidence="1">Nucleus</location>
    </subcellularLocation>
</comment>
<reference evidence="8" key="2">
    <citation type="submission" date="2025-09" db="UniProtKB">
        <authorList>
            <consortium name="Ensembl"/>
        </authorList>
    </citation>
    <scope>IDENTIFICATION</scope>
</reference>
<keyword evidence="2" id="KW-0217">Developmental protein</keyword>
<reference evidence="8" key="1">
    <citation type="submission" date="2025-08" db="UniProtKB">
        <authorList>
            <consortium name="Ensembl"/>
        </authorList>
    </citation>
    <scope>IDENTIFICATION</scope>
</reference>
<evidence type="ECO:0000313" key="9">
    <source>
        <dbReference type="Proteomes" id="UP000694421"/>
    </source>
</evidence>
<dbReference type="Gene3D" id="4.10.280.10">
    <property type="entry name" value="Helix-loop-helix DNA-binding domain"/>
    <property type="match status" value="1"/>
</dbReference>
<proteinExistence type="predicted"/>
<dbReference type="Ensembl" id="ENSSMRT00000024051.1">
    <property type="protein sequence ID" value="ENSSMRP00000020525.1"/>
    <property type="gene ID" value="ENSSMRG00000015968.1"/>
</dbReference>
<evidence type="ECO:0000256" key="3">
    <source>
        <dbReference type="ARBA" id="ARBA00022902"/>
    </source>
</evidence>
<keyword evidence="4" id="KW-0238">DNA-binding</keyword>
<feature type="domain" description="BHLH" evidence="7">
    <location>
        <begin position="240"/>
        <end position="292"/>
    </location>
</feature>
<evidence type="ECO:0000256" key="2">
    <source>
        <dbReference type="ARBA" id="ARBA00022473"/>
    </source>
</evidence>
<dbReference type="Pfam" id="PF00010">
    <property type="entry name" value="HLH"/>
    <property type="match status" value="1"/>
</dbReference>
<name>A0A8D0CCZ6_SALMN</name>
<dbReference type="AlphaFoldDB" id="A0A8D0CCZ6"/>
<keyword evidence="3" id="KW-0524">Neurogenesis</keyword>
<keyword evidence="9" id="KW-1185">Reference proteome</keyword>
<dbReference type="InterPro" id="IPR015660">
    <property type="entry name" value="MASH1/Ascl1a-like"/>
</dbReference>
<feature type="region of interest" description="Disordered" evidence="6">
    <location>
        <begin position="50"/>
        <end position="73"/>
    </location>
</feature>
<dbReference type="GeneTree" id="ENSGT00940000162483"/>
<feature type="compositionally biased region" description="Polar residues" evidence="6">
    <location>
        <begin position="322"/>
        <end position="338"/>
    </location>
</feature>